<gene>
    <name evidence="1" type="ORF">SDC9_204385</name>
</gene>
<dbReference type="AlphaFoldDB" id="A0A645J8B1"/>
<comment type="caution">
    <text evidence="1">The sequence shown here is derived from an EMBL/GenBank/DDBJ whole genome shotgun (WGS) entry which is preliminary data.</text>
</comment>
<accession>A0A645J8B1</accession>
<evidence type="ECO:0000313" key="1">
    <source>
        <dbReference type="EMBL" id="MPN56694.1"/>
    </source>
</evidence>
<protein>
    <submittedName>
        <fullName evidence="1">Uncharacterized protein</fullName>
    </submittedName>
</protein>
<proteinExistence type="predicted"/>
<name>A0A645J8B1_9ZZZZ</name>
<organism evidence="1">
    <name type="scientific">bioreactor metagenome</name>
    <dbReference type="NCBI Taxonomy" id="1076179"/>
    <lineage>
        <taxon>unclassified sequences</taxon>
        <taxon>metagenomes</taxon>
        <taxon>ecological metagenomes</taxon>
    </lineage>
</organism>
<reference evidence="1" key="1">
    <citation type="submission" date="2019-08" db="EMBL/GenBank/DDBJ databases">
        <authorList>
            <person name="Kucharzyk K."/>
            <person name="Murdoch R.W."/>
            <person name="Higgins S."/>
            <person name="Loffler F."/>
        </authorList>
    </citation>
    <scope>NUCLEOTIDE SEQUENCE</scope>
</reference>
<dbReference type="EMBL" id="VSSQ01127326">
    <property type="protein sequence ID" value="MPN56694.1"/>
    <property type="molecule type" value="Genomic_DNA"/>
</dbReference>
<sequence length="76" mass="8584">MSSFAYDKDNPVQYTVTLKTETVTEYTFSESGYASDTRTIVTGFAVRVRVYYGDSETEYMESSLFSNVRGGDIHVL</sequence>